<reference evidence="2" key="1">
    <citation type="submission" date="2020-11" db="EMBL/GenBank/DDBJ databases">
        <authorList>
            <consortium name="DOE Joint Genome Institute"/>
            <person name="Ahrendt S."/>
            <person name="Riley R."/>
            <person name="Andreopoulos W."/>
            <person name="Labutti K."/>
            <person name="Pangilinan J."/>
            <person name="Ruiz-Duenas F.J."/>
            <person name="Barrasa J.M."/>
            <person name="Sanchez-Garcia M."/>
            <person name="Camarero S."/>
            <person name="Miyauchi S."/>
            <person name="Serrano A."/>
            <person name="Linde D."/>
            <person name="Babiker R."/>
            <person name="Drula E."/>
            <person name="Ayuso-Fernandez I."/>
            <person name="Pacheco R."/>
            <person name="Padilla G."/>
            <person name="Ferreira P."/>
            <person name="Barriuso J."/>
            <person name="Kellner H."/>
            <person name="Castanera R."/>
            <person name="Alfaro M."/>
            <person name="Ramirez L."/>
            <person name="Pisabarro A.G."/>
            <person name="Kuo A."/>
            <person name="Tritt A."/>
            <person name="Lipzen A."/>
            <person name="He G."/>
            <person name="Yan M."/>
            <person name="Ng V."/>
            <person name="Cullen D."/>
            <person name="Martin F."/>
            <person name="Rosso M.-N."/>
            <person name="Henrissat B."/>
            <person name="Hibbett D."/>
            <person name="Martinez A.T."/>
            <person name="Grigoriev I.V."/>
        </authorList>
    </citation>
    <scope>NUCLEOTIDE SEQUENCE</scope>
    <source>
        <strain evidence="2">CBS 247.69</strain>
    </source>
</reference>
<keyword evidence="3" id="KW-1185">Reference proteome</keyword>
<proteinExistence type="predicted"/>
<gene>
    <name evidence="2" type="ORF">BDZ94DRAFT_289320</name>
</gene>
<feature type="compositionally biased region" description="Low complexity" evidence="1">
    <location>
        <begin position="32"/>
        <end position="43"/>
    </location>
</feature>
<feature type="region of interest" description="Disordered" evidence="1">
    <location>
        <begin position="24"/>
        <end position="61"/>
    </location>
</feature>
<sequence length="381" mass="41974">MLKIGNFRPNNKLQVVLNEDMEVEKENDKFLGSAGSSSNPPNGDQQGTDGDSRLSPSNEDIGIHETGAHHIAANESSLGGEGDTGSERELRIRIQDIEATGIRQDIEISAGRRRETRLQEENARLLAEREDLRKAYTELLPKMNIQNINLGSSTKREQLALEKSEKRHHHVTTLGVMQEDVHNKLVKITTERDELASLLQISKAKLEEVQLTLEGSRVLLKNSEAVAEKSTRALEGLKLALSEANTTISTKDAALVEARTDLGLSERLHEFTKTALSDSTTSLCDTQATLKELNRELLEVKQKSIQDSVLAGHWRETCLFERDEKVQFLSRLAAAGDAVHEALRLTNDSIQAGGNPACAFSGNVGPAIDRFQTLIKSEGKI</sequence>
<name>A0A9P5XU24_9AGAR</name>
<dbReference type="Proteomes" id="UP000807353">
    <property type="component" value="Unassembled WGS sequence"/>
</dbReference>
<dbReference type="AlphaFoldDB" id="A0A9P5XU24"/>
<evidence type="ECO:0000256" key="1">
    <source>
        <dbReference type="SAM" id="MobiDB-lite"/>
    </source>
</evidence>
<feature type="compositionally biased region" description="Polar residues" evidence="1">
    <location>
        <begin position="44"/>
        <end position="58"/>
    </location>
</feature>
<accession>A0A9P5XU24</accession>
<comment type="caution">
    <text evidence="2">The sequence shown here is derived from an EMBL/GenBank/DDBJ whole genome shotgun (WGS) entry which is preliminary data.</text>
</comment>
<organism evidence="2 3">
    <name type="scientific">Collybia nuda</name>
    <dbReference type="NCBI Taxonomy" id="64659"/>
    <lineage>
        <taxon>Eukaryota</taxon>
        <taxon>Fungi</taxon>
        <taxon>Dikarya</taxon>
        <taxon>Basidiomycota</taxon>
        <taxon>Agaricomycotina</taxon>
        <taxon>Agaricomycetes</taxon>
        <taxon>Agaricomycetidae</taxon>
        <taxon>Agaricales</taxon>
        <taxon>Tricholomatineae</taxon>
        <taxon>Clitocybaceae</taxon>
        <taxon>Collybia</taxon>
    </lineage>
</organism>
<evidence type="ECO:0000313" key="3">
    <source>
        <dbReference type="Proteomes" id="UP000807353"/>
    </source>
</evidence>
<protein>
    <submittedName>
        <fullName evidence="2">Uncharacterized protein</fullName>
    </submittedName>
</protein>
<evidence type="ECO:0000313" key="2">
    <source>
        <dbReference type="EMBL" id="KAF9457024.1"/>
    </source>
</evidence>
<dbReference type="EMBL" id="MU150390">
    <property type="protein sequence ID" value="KAF9457024.1"/>
    <property type="molecule type" value="Genomic_DNA"/>
</dbReference>